<dbReference type="RefSeq" id="WP_171608301.1">
    <property type="nucleotide sequence ID" value="NZ_WHPF01000008.1"/>
</dbReference>
<feature type="domain" description="Methylamine utilisation protein MauE" evidence="6">
    <location>
        <begin position="4"/>
        <end position="89"/>
    </location>
</feature>
<organism evidence="7 8">
    <name type="scientific">Limnovirga soli</name>
    <dbReference type="NCBI Taxonomy" id="2656915"/>
    <lineage>
        <taxon>Bacteria</taxon>
        <taxon>Pseudomonadati</taxon>
        <taxon>Bacteroidota</taxon>
        <taxon>Chitinophagia</taxon>
        <taxon>Chitinophagales</taxon>
        <taxon>Chitinophagaceae</taxon>
        <taxon>Limnovirga</taxon>
    </lineage>
</organism>
<feature type="transmembrane region" description="Helical" evidence="5">
    <location>
        <begin position="7"/>
        <end position="25"/>
    </location>
</feature>
<dbReference type="InterPro" id="IPR009908">
    <property type="entry name" value="Methylamine_util_MauE"/>
</dbReference>
<dbReference type="PANTHER" id="PTHR36974">
    <property type="entry name" value="MEMBRANE PROTEIN-RELATED"/>
    <property type="match status" value="1"/>
</dbReference>
<evidence type="ECO:0000259" key="6">
    <source>
        <dbReference type="Pfam" id="PF07291"/>
    </source>
</evidence>
<feature type="transmembrane region" description="Helical" evidence="5">
    <location>
        <begin position="45"/>
        <end position="62"/>
    </location>
</feature>
<comment type="subcellular location">
    <subcellularLocation>
        <location evidence="1">Membrane</location>
        <topology evidence="1">Multi-pass membrane protein</topology>
    </subcellularLocation>
</comment>
<dbReference type="PANTHER" id="PTHR36974:SF1">
    <property type="entry name" value="DOXX FAMILY MEMBRANE PROTEIN"/>
    <property type="match status" value="1"/>
</dbReference>
<dbReference type="AlphaFoldDB" id="A0A8J8FGS1"/>
<name>A0A8J8FGS1_9BACT</name>
<evidence type="ECO:0000256" key="2">
    <source>
        <dbReference type="ARBA" id="ARBA00022692"/>
    </source>
</evidence>
<evidence type="ECO:0000256" key="4">
    <source>
        <dbReference type="ARBA" id="ARBA00023136"/>
    </source>
</evidence>
<sequence length="130" mass="14745">MQQKLKLVSRYLMVVFYLFGGINHFANPANYLSIIPPYLPQPELINYIAGVAEIGGAVLLLFSATRNFAAWGIIAMLLAFMPAHIYMIQEAPLQMGEQTITPMVAWVRIPLQALLIWWAYSFTNKNKNLQ</sequence>
<feature type="transmembrane region" description="Helical" evidence="5">
    <location>
        <begin position="69"/>
        <end position="88"/>
    </location>
</feature>
<accession>A0A8J8FGS1</accession>
<evidence type="ECO:0000313" key="8">
    <source>
        <dbReference type="Proteomes" id="UP000598971"/>
    </source>
</evidence>
<protein>
    <submittedName>
        <fullName evidence="7">DoxX family membrane protein</fullName>
    </submittedName>
</protein>
<keyword evidence="2 5" id="KW-0812">Transmembrane</keyword>
<evidence type="ECO:0000256" key="1">
    <source>
        <dbReference type="ARBA" id="ARBA00004141"/>
    </source>
</evidence>
<dbReference type="GO" id="GO:0030416">
    <property type="term" value="P:methylamine metabolic process"/>
    <property type="evidence" value="ECO:0007669"/>
    <property type="project" value="InterPro"/>
</dbReference>
<reference evidence="7" key="1">
    <citation type="submission" date="2019-10" db="EMBL/GenBank/DDBJ databases">
        <title>Draft genome sequence of Panacibacter sp. KCS-6.</title>
        <authorList>
            <person name="Yim K.J."/>
        </authorList>
    </citation>
    <scope>NUCLEOTIDE SEQUENCE</scope>
    <source>
        <strain evidence="7">KCS-6</strain>
    </source>
</reference>
<dbReference type="Proteomes" id="UP000598971">
    <property type="component" value="Unassembled WGS sequence"/>
</dbReference>
<dbReference type="EMBL" id="WHPF01000008">
    <property type="protein sequence ID" value="NNV56362.1"/>
    <property type="molecule type" value="Genomic_DNA"/>
</dbReference>
<dbReference type="GO" id="GO:0016020">
    <property type="term" value="C:membrane"/>
    <property type="evidence" value="ECO:0007669"/>
    <property type="project" value="UniProtKB-SubCell"/>
</dbReference>
<keyword evidence="4 5" id="KW-0472">Membrane</keyword>
<comment type="caution">
    <text evidence="7">The sequence shown here is derived from an EMBL/GenBank/DDBJ whole genome shotgun (WGS) entry which is preliminary data.</text>
</comment>
<feature type="transmembrane region" description="Helical" evidence="5">
    <location>
        <begin position="100"/>
        <end position="120"/>
    </location>
</feature>
<proteinExistence type="predicted"/>
<evidence type="ECO:0000256" key="3">
    <source>
        <dbReference type="ARBA" id="ARBA00022989"/>
    </source>
</evidence>
<evidence type="ECO:0000256" key="5">
    <source>
        <dbReference type="SAM" id="Phobius"/>
    </source>
</evidence>
<evidence type="ECO:0000313" key="7">
    <source>
        <dbReference type="EMBL" id="NNV56362.1"/>
    </source>
</evidence>
<keyword evidence="3 5" id="KW-1133">Transmembrane helix</keyword>
<gene>
    <name evidence="7" type="ORF">GD597_12900</name>
</gene>
<dbReference type="Pfam" id="PF07291">
    <property type="entry name" value="MauE"/>
    <property type="match status" value="1"/>
</dbReference>
<keyword evidence="8" id="KW-1185">Reference proteome</keyword>